<feature type="domain" description="Transcription regulator AsnC/Lrp ligand binding" evidence="1">
    <location>
        <begin position="21"/>
        <end position="82"/>
    </location>
</feature>
<dbReference type="EMBL" id="KF900986">
    <property type="protein sequence ID" value="AIF13858.1"/>
    <property type="molecule type" value="Genomic_DNA"/>
</dbReference>
<dbReference type="Gene3D" id="3.30.70.920">
    <property type="match status" value="1"/>
</dbReference>
<reference evidence="2" key="1">
    <citation type="journal article" date="2014" name="Genome Biol. Evol.">
        <title>Pangenome evidence for extensive interdomain horizontal transfer affecting lineage core and shell genes in uncultured planktonic thaumarchaeota and euryarchaeota.</title>
        <authorList>
            <person name="Deschamps P."/>
            <person name="Zivanovic Y."/>
            <person name="Moreira D."/>
            <person name="Rodriguez-Valera F."/>
            <person name="Lopez-Garcia P."/>
        </authorList>
    </citation>
    <scope>NUCLEOTIDE SEQUENCE</scope>
</reference>
<dbReference type="AlphaFoldDB" id="A0A075HIX9"/>
<accession>A0A075HIX9</accession>
<dbReference type="InterPro" id="IPR019887">
    <property type="entry name" value="Tscrpt_reg_AsnC/Lrp_C"/>
</dbReference>
<sequence length="86" mass="9763">MPTSYVLINSDLGTDESIIVKIKEILANEKEIEYQIQGVYGVYDIILKLSSDNVDNLRSTITNKIRKITSVQSTLTMMVIEEQEKP</sequence>
<dbReference type="SUPFAM" id="SSF54909">
    <property type="entry name" value="Dimeric alpha+beta barrel"/>
    <property type="match status" value="1"/>
</dbReference>
<evidence type="ECO:0000259" key="1">
    <source>
        <dbReference type="Pfam" id="PF01037"/>
    </source>
</evidence>
<protein>
    <submittedName>
        <fullName evidence="2">Transcriptional regulator AsnC family</fullName>
    </submittedName>
</protein>
<proteinExistence type="predicted"/>
<name>A0A075HIX9_9ARCH</name>
<dbReference type="Pfam" id="PF01037">
    <property type="entry name" value="AsnC_trans_reg"/>
    <property type="match status" value="1"/>
</dbReference>
<organism evidence="2">
    <name type="scientific">uncultured marine thaumarchaeote KM3_65_A05</name>
    <dbReference type="NCBI Taxonomy" id="1456222"/>
    <lineage>
        <taxon>Archaea</taxon>
        <taxon>Nitrososphaerota</taxon>
        <taxon>environmental samples</taxon>
    </lineage>
</organism>
<evidence type="ECO:0000313" key="2">
    <source>
        <dbReference type="EMBL" id="AIF13858.1"/>
    </source>
</evidence>
<dbReference type="InterPro" id="IPR011008">
    <property type="entry name" value="Dimeric_a/b-barrel"/>
</dbReference>